<organism evidence="2 3">
    <name type="scientific">Tepidiforma thermophila (strain KCTC 52669 / CGMCC 1.13589 / G233)</name>
    <dbReference type="NCBI Taxonomy" id="2761530"/>
    <lineage>
        <taxon>Bacteria</taxon>
        <taxon>Bacillati</taxon>
        <taxon>Chloroflexota</taxon>
        <taxon>Tepidiformia</taxon>
        <taxon>Tepidiformales</taxon>
        <taxon>Tepidiformaceae</taxon>
        <taxon>Tepidiforma</taxon>
    </lineage>
</organism>
<dbReference type="SUPFAM" id="SSF53474">
    <property type="entry name" value="alpha/beta-Hydrolases"/>
    <property type="match status" value="1"/>
</dbReference>
<evidence type="ECO:0000256" key="1">
    <source>
        <dbReference type="ARBA" id="ARBA00022801"/>
    </source>
</evidence>
<reference evidence="2 3" key="1">
    <citation type="submission" date="2017-09" db="EMBL/GenBank/DDBJ databases">
        <title>Sequencing the genomes of two abundant thermophiles in Great Basin hot springs: Thermocrinis jamiesonii and novel Chloroflexi Thermoflexus hugenholtzii.</title>
        <authorList>
            <person name="Hedlund B."/>
        </authorList>
    </citation>
    <scope>NUCLEOTIDE SEQUENCE [LARGE SCALE GENOMIC DNA]</scope>
    <source>
        <strain evidence="2 3">G233</strain>
    </source>
</reference>
<dbReference type="GO" id="GO:0052689">
    <property type="term" value="F:carboxylic ester hydrolase activity"/>
    <property type="evidence" value="ECO:0007669"/>
    <property type="project" value="UniProtKB-ARBA"/>
</dbReference>
<keyword evidence="1" id="KW-0378">Hydrolase</keyword>
<dbReference type="InterPro" id="IPR029058">
    <property type="entry name" value="AB_hydrolase_fold"/>
</dbReference>
<dbReference type="EMBL" id="PDJQ01000001">
    <property type="protein sequence ID" value="PFG74177.1"/>
    <property type="molecule type" value="Genomic_DNA"/>
</dbReference>
<gene>
    <name evidence="2" type="ORF">A9A59_1390</name>
</gene>
<protein>
    <submittedName>
        <fullName evidence="2">Putative esterase</fullName>
    </submittedName>
</protein>
<dbReference type="Gene3D" id="3.40.50.1820">
    <property type="entry name" value="alpha/beta hydrolase"/>
    <property type="match status" value="1"/>
</dbReference>
<sequence length="239" mass="26078">MANELQVRESLIGDIREVNFWFRCGEELVPGVAYLPAGTEELMPMVQIQHPGMGSKEDYWVSEIGMRWAKRGWVCVGLDAPLHGERQTHDPMALFRQPERYEAFRAQFAAEVGRMLELLPGVLPIDTGRLGYVGYSLGSMIGIAAVARSGRFRAAAFCLVGEGGLAGSAAGPDSDVARLGGVAVRVIGKTADELIPRERTEALYAALPGEKDLQWLPGGHFEIGPDVVRLAEEWMVAKL</sequence>
<dbReference type="PANTHER" id="PTHR22946:SF9">
    <property type="entry name" value="POLYKETIDE TRANSFERASE AF380"/>
    <property type="match status" value="1"/>
</dbReference>
<keyword evidence="3" id="KW-1185">Reference proteome</keyword>
<comment type="caution">
    <text evidence="2">The sequence shown here is derived from an EMBL/GenBank/DDBJ whole genome shotgun (WGS) entry which is preliminary data.</text>
</comment>
<dbReference type="RefSeq" id="WP_098503582.1">
    <property type="nucleotide sequence ID" value="NZ_PDJQ01000001.1"/>
</dbReference>
<accession>A0A2A9HDT4</accession>
<dbReference type="InterPro" id="IPR050261">
    <property type="entry name" value="FrsA_esterase"/>
</dbReference>
<name>A0A2A9HDT4_TEPT2</name>
<proteinExistence type="predicted"/>
<evidence type="ECO:0000313" key="2">
    <source>
        <dbReference type="EMBL" id="PFG74177.1"/>
    </source>
</evidence>
<dbReference type="PANTHER" id="PTHR22946">
    <property type="entry name" value="DIENELACTONE HYDROLASE DOMAIN-CONTAINING PROTEIN-RELATED"/>
    <property type="match status" value="1"/>
</dbReference>
<dbReference type="Proteomes" id="UP000223071">
    <property type="component" value="Unassembled WGS sequence"/>
</dbReference>
<dbReference type="AlphaFoldDB" id="A0A2A9HDT4"/>
<evidence type="ECO:0000313" key="3">
    <source>
        <dbReference type="Proteomes" id="UP000223071"/>
    </source>
</evidence>